<reference evidence="4" key="1">
    <citation type="submission" date="2018-11" db="EMBL/GenBank/DDBJ databases">
        <authorList>
            <consortium name="Pathogen Informatics"/>
        </authorList>
    </citation>
    <scope>NUCLEOTIDE SEQUENCE</scope>
</reference>
<gene>
    <name evidence="4" type="ORF">PXEA_LOCUS16584</name>
</gene>
<evidence type="ECO:0000256" key="1">
    <source>
        <dbReference type="ARBA" id="ARBA00009283"/>
    </source>
</evidence>
<name>A0A448WY49_9PLAT</name>
<feature type="active site" description="Proton acceptor" evidence="3">
    <location>
        <position position="41"/>
    </location>
</feature>
<dbReference type="InterPro" id="IPR000407">
    <property type="entry name" value="GDA1_CD39_NTPase"/>
</dbReference>
<dbReference type="AlphaFoldDB" id="A0A448WY49"/>
<evidence type="ECO:0000313" key="5">
    <source>
        <dbReference type="Proteomes" id="UP000784294"/>
    </source>
</evidence>
<sequence length="62" mass="6953">MSDSFASEELYDALRKDLTYSSGLMVELSHERIRMLSGSEEGMDAWISVNYLLGKLGYCAVI</sequence>
<evidence type="ECO:0000256" key="3">
    <source>
        <dbReference type="PIRSR" id="PIRSR600407-1"/>
    </source>
</evidence>
<dbReference type="Proteomes" id="UP000784294">
    <property type="component" value="Unassembled WGS sequence"/>
</dbReference>
<keyword evidence="2" id="KW-0378">Hydrolase</keyword>
<dbReference type="EMBL" id="CAAALY010060233">
    <property type="protein sequence ID" value="VEL23144.1"/>
    <property type="molecule type" value="Genomic_DNA"/>
</dbReference>
<comment type="caution">
    <text evidence="4">The sequence shown here is derived from an EMBL/GenBank/DDBJ whole genome shotgun (WGS) entry which is preliminary data.</text>
</comment>
<evidence type="ECO:0000313" key="4">
    <source>
        <dbReference type="EMBL" id="VEL23144.1"/>
    </source>
</evidence>
<organism evidence="4 5">
    <name type="scientific">Protopolystoma xenopodis</name>
    <dbReference type="NCBI Taxonomy" id="117903"/>
    <lineage>
        <taxon>Eukaryota</taxon>
        <taxon>Metazoa</taxon>
        <taxon>Spiralia</taxon>
        <taxon>Lophotrochozoa</taxon>
        <taxon>Platyhelminthes</taxon>
        <taxon>Monogenea</taxon>
        <taxon>Polyopisthocotylea</taxon>
        <taxon>Polystomatidea</taxon>
        <taxon>Polystomatidae</taxon>
        <taxon>Protopolystoma</taxon>
    </lineage>
</organism>
<evidence type="ECO:0000256" key="2">
    <source>
        <dbReference type="ARBA" id="ARBA00022801"/>
    </source>
</evidence>
<accession>A0A448WY49</accession>
<dbReference type="Pfam" id="PF01150">
    <property type="entry name" value="GDA1_CD39"/>
    <property type="match status" value="1"/>
</dbReference>
<proteinExistence type="inferred from homology"/>
<keyword evidence="5" id="KW-1185">Reference proteome</keyword>
<dbReference type="GO" id="GO:0016787">
    <property type="term" value="F:hydrolase activity"/>
    <property type="evidence" value="ECO:0007669"/>
    <property type="project" value="UniProtKB-KW"/>
</dbReference>
<protein>
    <submittedName>
        <fullName evidence="4">Uncharacterized protein</fullName>
    </submittedName>
</protein>
<dbReference type="OrthoDB" id="6372431at2759"/>
<comment type="similarity">
    <text evidence="1">Belongs to the GDA1/CD39 NTPase family.</text>
</comment>